<sequence>MMHSSFHRPRNHLGPINDENALSMQQHKTIKFNNENLSRKTPMKGLSARDTDTKTTRKMTTTGRKALGDISNRETPGGRQHHRRDLSVPTKKPLASRSHAGGRTTAATTKASRKSMKKKKMAGEEGASATPRHRAGRTEGKGHRAVSSGGGSLVRHRPPSLAPVEDVELSAGRVWDGSLDEAHLRQYIDTYNEDPSDANMYHLDETLKAYNAKSRFRVFGDDGEVEDDGGLASVIEVDTSEDERLIRETVEDLAKFHMNELTNYYVRDNTSLAELENRPLPHFDL</sequence>
<dbReference type="AlphaFoldDB" id="A0A7S1G361"/>
<feature type="compositionally biased region" description="Basic residues" evidence="1">
    <location>
        <begin position="111"/>
        <end position="120"/>
    </location>
</feature>
<dbReference type="EMBL" id="HBFR01041307">
    <property type="protein sequence ID" value="CAD8902957.1"/>
    <property type="molecule type" value="Transcribed_RNA"/>
</dbReference>
<organism evidence="2">
    <name type="scientific">Corethron hystrix</name>
    <dbReference type="NCBI Taxonomy" id="216773"/>
    <lineage>
        <taxon>Eukaryota</taxon>
        <taxon>Sar</taxon>
        <taxon>Stramenopiles</taxon>
        <taxon>Ochrophyta</taxon>
        <taxon>Bacillariophyta</taxon>
        <taxon>Coscinodiscophyceae</taxon>
        <taxon>Corethrophycidae</taxon>
        <taxon>Corethrales</taxon>
        <taxon>Corethraceae</taxon>
        <taxon>Corethron</taxon>
    </lineage>
</organism>
<proteinExistence type="predicted"/>
<feature type="compositionally biased region" description="Low complexity" evidence="1">
    <location>
        <begin position="101"/>
        <end position="110"/>
    </location>
</feature>
<feature type="compositionally biased region" description="Basic residues" evidence="1">
    <location>
        <begin position="1"/>
        <end position="11"/>
    </location>
</feature>
<reference evidence="2" key="1">
    <citation type="submission" date="2021-01" db="EMBL/GenBank/DDBJ databases">
        <authorList>
            <person name="Corre E."/>
            <person name="Pelletier E."/>
            <person name="Niang G."/>
            <person name="Scheremetjew M."/>
            <person name="Finn R."/>
            <person name="Kale V."/>
            <person name="Holt S."/>
            <person name="Cochrane G."/>
            <person name="Meng A."/>
            <person name="Brown T."/>
            <person name="Cohen L."/>
        </authorList>
    </citation>
    <scope>NUCLEOTIDE SEQUENCE</scope>
    <source>
        <strain evidence="2">308</strain>
    </source>
</reference>
<name>A0A7S1G361_9STRA</name>
<feature type="region of interest" description="Disordered" evidence="1">
    <location>
        <begin position="1"/>
        <end position="159"/>
    </location>
</feature>
<feature type="compositionally biased region" description="Polar residues" evidence="1">
    <location>
        <begin position="20"/>
        <end position="36"/>
    </location>
</feature>
<protein>
    <submittedName>
        <fullName evidence="2">Uncharacterized protein</fullName>
    </submittedName>
</protein>
<evidence type="ECO:0000256" key="1">
    <source>
        <dbReference type="SAM" id="MobiDB-lite"/>
    </source>
</evidence>
<evidence type="ECO:0000313" key="2">
    <source>
        <dbReference type="EMBL" id="CAD8902957.1"/>
    </source>
</evidence>
<gene>
    <name evidence="2" type="ORF">CHYS00102_LOCUS30176</name>
</gene>
<accession>A0A7S1G361</accession>